<comment type="caution">
    <text evidence="1">The sequence shown here is derived from an EMBL/GenBank/DDBJ whole genome shotgun (WGS) entry which is preliminary data.</text>
</comment>
<sequence>MGAICSSTDWAAWSSFGAAHSRASSMRFTATSRALPAIGGIRTPALLAWVFIRPSHVCGTNTSTPRPFLIVRDTIHLPYRWAP</sequence>
<dbReference type="EMBL" id="BOOG01000068">
    <property type="protein sequence ID" value="GIH72988.1"/>
    <property type="molecule type" value="Genomic_DNA"/>
</dbReference>
<organism evidence="1 2">
    <name type="scientific">Sphaerimonospora thailandensis</name>
    <dbReference type="NCBI Taxonomy" id="795644"/>
    <lineage>
        <taxon>Bacteria</taxon>
        <taxon>Bacillati</taxon>
        <taxon>Actinomycetota</taxon>
        <taxon>Actinomycetes</taxon>
        <taxon>Streptosporangiales</taxon>
        <taxon>Streptosporangiaceae</taxon>
        <taxon>Sphaerimonospora</taxon>
    </lineage>
</organism>
<reference evidence="1" key="1">
    <citation type="submission" date="2021-01" db="EMBL/GenBank/DDBJ databases">
        <title>Whole genome shotgun sequence of Sphaerimonospora thailandensis NBRC 107569.</title>
        <authorList>
            <person name="Komaki H."/>
            <person name="Tamura T."/>
        </authorList>
    </citation>
    <scope>NUCLEOTIDE SEQUENCE</scope>
    <source>
        <strain evidence="1">NBRC 107569</strain>
    </source>
</reference>
<evidence type="ECO:0000313" key="2">
    <source>
        <dbReference type="Proteomes" id="UP000610966"/>
    </source>
</evidence>
<protein>
    <submittedName>
        <fullName evidence="1">Uncharacterized protein</fullName>
    </submittedName>
</protein>
<name>A0A8J3RII8_9ACTN</name>
<evidence type="ECO:0000313" key="1">
    <source>
        <dbReference type="EMBL" id="GIH72988.1"/>
    </source>
</evidence>
<gene>
    <name evidence="1" type="ORF">Mth01_52410</name>
</gene>
<dbReference type="AlphaFoldDB" id="A0A8J3RII8"/>
<dbReference type="Proteomes" id="UP000610966">
    <property type="component" value="Unassembled WGS sequence"/>
</dbReference>
<proteinExistence type="predicted"/>
<accession>A0A8J3RII8</accession>
<keyword evidence="2" id="KW-1185">Reference proteome</keyword>